<dbReference type="SMART" id="SM00899">
    <property type="entry name" value="FeoA"/>
    <property type="match status" value="1"/>
</dbReference>
<dbReference type="PANTHER" id="PTHR43151">
    <property type="entry name" value="FEOA FAMILY PROTEIN"/>
    <property type="match status" value="1"/>
</dbReference>
<gene>
    <name evidence="3" type="ORF">EAL2_808p03040</name>
</gene>
<reference evidence="3 4" key="1">
    <citation type="journal article" date="2014" name="Genome Announc.">
        <title>Complete Genome Sequence of Amino Acid-Utilizing Eubacterium acidaminophilum al-2 (DSM 3953).</title>
        <authorList>
            <person name="Poehlein A."/>
            <person name="Andreesen J.R."/>
            <person name="Daniel R."/>
        </authorList>
    </citation>
    <scope>NUCLEOTIDE SEQUENCE [LARGE SCALE GENOMIC DNA]</scope>
    <source>
        <strain evidence="3 4">DSM 3953</strain>
        <plasmid evidence="4">Plasmid EAL2_808p</plasmid>
    </source>
</reference>
<dbReference type="Gene3D" id="2.30.30.90">
    <property type="match status" value="1"/>
</dbReference>
<protein>
    <submittedName>
        <fullName evidence="3">Fe2+ transport system protein A</fullName>
    </submittedName>
</protein>
<keyword evidence="4" id="KW-1185">Reference proteome</keyword>
<keyword evidence="1" id="KW-0408">Iron</keyword>
<evidence type="ECO:0000313" key="4">
    <source>
        <dbReference type="Proteomes" id="UP000019591"/>
    </source>
</evidence>
<organism evidence="3 4">
    <name type="scientific">Peptoclostridium acidaminophilum DSM 3953</name>
    <dbReference type="NCBI Taxonomy" id="1286171"/>
    <lineage>
        <taxon>Bacteria</taxon>
        <taxon>Bacillati</taxon>
        <taxon>Bacillota</taxon>
        <taxon>Clostridia</taxon>
        <taxon>Peptostreptococcales</taxon>
        <taxon>Peptoclostridiaceae</taxon>
        <taxon>Peptoclostridium</taxon>
    </lineage>
</organism>
<evidence type="ECO:0000256" key="1">
    <source>
        <dbReference type="ARBA" id="ARBA00023004"/>
    </source>
</evidence>
<dbReference type="InterPro" id="IPR008988">
    <property type="entry name" value="Transcriptional_repressor_C"/>
</dbReference>
<dbReference type="EMBL" id="CP007453">
    <property type="protein sequence ID" value="AHM57809.1"/>
    <property type="molecule type" value="Genomic_DNA"/>
</dbReference>
<keyword evidence="3" id="KW-0614">Plasmid</keyword>
<dbReference type="SUPFAM" id="SSF50037">
    <property type="entry name" value="C-terminal domain of transcriptional repressors"/>
    <property type="match status" value="1"/>
</dbReference>
<dbReference type="eggNOG" id="COG1918">
    <property type="taxonomic scope" value="Bacteria"/>
</dbReference>
<dbReference type="AlphaFoldDB" id="W8T7V1"/>
<dbReference type="PANTHER" id="PTHR43151:SF1">
    <property type="entry name" value="SSR2333 PROTEIN"/>
    <property type="match status" value="1"/>
</dbReference>
<dbReference type="InterPro" id="IPR053184">
    <property type="entry name" value="FeoA-like"/>
</dbReference>
<name>W8T7V1_PEPAC</name>
<accession>W8T7V1</accession>
<dbReference type="PATRIC" id="fig|1286171.3.peg.2480"/>
<dbReference type="GO" id="GO:0046914">
    <property type="term" value="F:transition metal ion binding"/>
    <property type="evidence" value="ECO:0007669"/>
    <property type="project" value="InterPro"/>
</dbReference>
<dbReference type="RefSeq" id="WP_025436680.1">
    <property type="nucleotide sequence ID" value="NZ_CP007453.1"/>
</dbReference>
<geneLocation type="plasmid" evidence="3 4">
    <name>EAL2_808p</name>
</geneLocation>
<evidence type="ECO:0000259" key="2">
    <source>
        <dbReference type="SMART" id="SM00899"/>
    </source>
</evidence>
<dbReference type="InterPro" id="IPR007167">
    <property type="entry name" value="Fe-transptr_FeoA-like"/>
</dbReference>
<feature type="domain" description="Ferrous iron transporter FeoA-like" evidence="2">
    <location>
        <begin position="1"/>
        <end position="70"/>
    </location>
</feature>
<evidence type="ECO:0000313" key="3">
    <source>
        <dbReference type="EMBL" id="AHM57809.1"/>
    </source>
</evidence>
<dbReference type="Pfam" id="PF04023">
    <property type="entry name" value="FeoA"/>
    <property type="match status" value="1"/>
</dbReference>
<dbReference type="InterPro" id="IPR038157">
    <property type="entry name" value="FeoA_core_dom"/>
</dbReference>
<proteinExistence type="predicted"/>
<dbReference type="HOGENOM" id="CLU_150646_6_0_9"/>
<dbReference type="Proteomes" id="UP000019591">
    <property type="component" value="Plasmid EAL2_808p"/>
</dbReference>
<sequence>MSLFRAEPGNVRQVKNVSGSEKVKKFLFTLGCSEGEEITLVSVLAGNYIISLKDCRYAIDKNMAKAIELV</sequence>
<dbReference type="OrthoDB" id="5984at2"/>
<dbReference type="KEGG" id="eac:EAL2_808p03040"/>